<dbReference type="AlphaFoldDB" id="A0A0L0FWT1"/>
<dbReference type="RefSeq" id="XP_014154976.1">
    <property type="nucleotide sequence ID" value="XM_014299501.1"/>
</dbReference>
<proteinExistence type="predicted"/>
<dbReference type="GeneID" id="25907082"/>
<sequence length="234" mass="25523">MDGLTSASPTPERNFSCDMMINNTLPSQNDNNQQRQELQRQNQQNQHQYQYSTSVILSDTNTQIDCGQSSDTLDGSIHAQTTNAKIFMAISTPPRVRTSVENAVDSFEGRIGKDSASVTEAEPYSPVSQGVAELGAQCQDGMGTTMDDGKSHEHDGLPQIARQLTLDSVATAEPEHASVGAVNHNINMLDTSAINDSTARLNCDQSYETSEDVRMEEASTPPQCTDTPRESREH</sequence>
<dbReference type="EMBL" id="KQ242071">
    <property type="protein sequence ID" value="KNC81074.1"/>
    <property type="molecule type" value="Genomic_DNA"/>
</dbReference>
<protein>
    <submittedName>
        <fullName evidence="2">Uncharacterized protein</fullName>
    </submittedName>
</protein>
<feature type="compositionally biased region" description="Low complexity" evidence="1">
    <location>
        <begin position="28"/>
        <end position="49"/>
    </location>
</feature>
<feature type="region of interest" description="Disordered" evidence="1">
    <location>
        <begin position="21"/>
        <end position="49"/>
    </location>
</feature>
<keyword evidence="3" id="KW-1185">Reference proteome</keyword>
<organism evidence="2 3">
    <name type="scientific">Sphaeroforma arctica JP610</name>
    <dbReference type="NCBI Taxonomy" id="667725"/>
    <lineage>
        <taxon>Eukaryota</taxon>
        <taxon>Ichthyosporea</taxon>
        <taxon>Ichthyophonida</taxon>
        <taxon>Sphaeroforma</taxon>
    </lineage>
</organism>
<accession>A0A0L0FWT1</accession>
<dbReference type="Proteomes" id="UP000054560">
    <property type="component" value="Unassembled WGS sequence"/>
</dbReference>
<name>A0A0L0FWT1_9EUKA</name>
<feature type="region of interest" description="Disordered" evidence="1">
    <location>
        <begin position="205"/>
        <end position="234"/>
    </location>
</feature>
<evidence type="ECO:0000256" key="1">
    <source>
        <dbReference type="SAM" id="MobiDB-lite"/>
    </source>
</evidence>
<reference evidence="2 3" key="1">
    <citation type="submission" date="2011-02" db="EMBL/GenBank/DDBJ databases">
        <title>The Genome Sequence of Sphaeroforma arctica JP610.</title>
        <authorList>
            <consortium name="The Broad Institute Genome Sequencing Platform"/>
            <person name="Russ C."/>
            <person name="Cuomo C."/>
            <person name="Young S.K."/>
            <person name="Zeng Q."/>
            <person name="Gargeya S."/>
            <person name="Alvarado L."/>
            <person name="Berlin A."/>
            <person name="Chapman S.B."/>
            <person name="Chen Z."/>
            <person name="Freedman E."/>
            <person name="Gellesch M."/>
            <person name="Goldberg J."/>
            <person name="Griggs A."/>
            <person name="Gujja S."/>
            <person name="Heilman E."/>
            <person name="Heiman D."/>
            <person name="Howarth C."/>
            <person name="Mehta T."/>
            <person name="Neiman D."/>
            <person name="Pearson M."/>
            <person name="Roberts A."/>
            <person name="Saif S."/>
            <person name="Shea T."/>
            <person name="Shenoy N."/>
            <person name="Sisk P."/>
            <person name="Stolte C."/>
            <person name="Sykes S."/>
            <person name="White J."/>
            <person name="Yandava C."/>
            <person name="Burger G."/>
            <person name="Gray M.W."/>
            <person name="Holland P.W.H."/>
            <person name="King N."/>
            <person name="Lang F.B.F."/>
            <person name="Roger A.J."/>
            <person name="Ruiz-Trillo I."/>
            <person name="Haas B."/>
            <person name="Nusbaum C."/>
            <person name="Birren B."/>
        </authorList>
    </citation>
    <scope>NUCLEOTIDE SEQUENCE [LARGE SCALE GENOMIC DNA]</scope>
    <source>
        <strain evidence="2 3">JP610</strain>
    </source>
</reference>
<gene>
    <name evidence="2" type="ORF">SARC_06578</name>
</gene>
<evidence type="ECO:0000313" key="3">
    <source>
        <dbReference type="Proteomes" id="UP000054560"/>
    </source>
</evidence>
<evidence type="ECO:0000313" key="2">
    <source>
        <dbReference type="EMBL" id="KNC81074.1"/>
    </source>
</evidence>